<dbReference type="EMBL" id="VFPJ01000001">
    <property type="protein sequence ID" value="TQM40665.1"/>
    <property type="molecule type" value="Genomic_DNA"/>
</dbReference>
<name>A0A543G3M7_9FLAO</name>
<sequence length="57" mass="6513">MQVSIHEKAFNTLKNFESGLQELIQELQTAKATKKDIDKVNLVVSKLQSAKQHFNDK</sequence>
<dbReference type="Proteomes" id="UP000320773">
    <property type="component" value="Unassembled WGS sequence"/>
</dbReference>
<organism evidence="2 3">
    <name type="scientific">Flavobacterium branchiophilum</name>
    <dbReference type="NCBI Taxonomy" id="55197"/>
    <lineage>
        <taxon>Bacteria</taxon>
        <taxon>Pseudomonadati</taxon>
        <taxon>Bacteroidota</taxon>
        <taxon>Flavobacteriia</taxon>
        <taxon>Flavobacteriales</taxon>
        <taxon>Flavobacteriaceae</taxon>
        <taxon>Flavobacterium</taxon>
    </lineage>
</organism>
<gene>
    <name evidence="2" type="ORF">BC670_1568</name>
</gene>
<proteinExistence type="predicted"/>
<dbReference type="AlphaFoldDB" id="A0A543G3M7"/>
<accession>A0A543G3M7</accession>
<evidence type="ECO:0000256" key="1">
    <source>
        <dbReference type="SAM" id="Coils"/>
    </source>
</evidence>
<comment type="caution">
    <text evidence="2">The sequence shown here is derived from an EMBL/GenBank/DDBJ whole genome shotgun (WGS) entry which is preliminary data.</text>
</comment>
<evidence type="ECO:0000313" key="2">
    <source>
        <dbReference type="EMBL" id="TQM40665.1"/>
    </source>
</evidence>
<protein>
    <submittedName>
        <fullName evidence="2">Uncharacterized protein</fullName>
    </submittedName>
</protein>
<evidence type="ECO:0000313" key="3">
    <source>
        <dbReference type="Proteomes" id="UP000320773"/>
    </source>
</evidence>
<dbReference type="RefSeq" id="WP_165766344.1">
    <property type="nucleotide sequence ID" value="NZ_VFPJ01000001.1"/>
</dbReference>
<keyword evidence="1" id="KW-0175">Coiled coil</keyword>
<feature type="coiled-coil region" evidence="1">
    <location>
        <begin position="13"/>
        <end position="40"/>
    </location>
</feature>
<reference evidence="2 3" key="1">
    <citation type="submission" date="2019-06" db="EMBL/GenBank/DDBJ databases">
        <title>Genomic Encyclopedia of Archaeal and Bacterial Type Strains, Phase II (KMG-II): from individual species to whole genera.</title>
        <authorList>
            <person name="Goeker M."/>
        </authorList>
    </citation>
    <scope>NUCLEOTIDE SEQUENCE [LARGE SCALE GENOMIC DNA]</scope>
    <source>
        <strain evidence="2 3">DSM 24789</strain>
    </source>
</reference>